<gene>
    <name evidence="1" type="ORF">BV22DRAFT_66415</name>
</gene>
<reference evidence="1" key="1">
    <citation type="journal article" date="2021" name="New Phytol.">
        <title>Evolutionary innovations through gain and loss of genes in the ectomycorrhizal Boletales.</title>
        <authorList>
            <person name="Wu G."/>
            <person name="Miyauchi S."/>
            <person name="Morin E."/>
            <person name="Kuo A."/>
            <person name="Drula E."/>
            <person name="Varga T."/>
            <person name="Kohler A."/>
            <person name="Feng B."/>
            <person name="Cao Y."/>
            <person name="Lipzen A."/>
            <person name="Daum C."/>
            <person name="Hundley H."/>
            <person name="Pangilinan J."/>
            <person name="Johnson J."/>
            <person name="Barry K."/>
            <person name="LaButti K."/>
            <person name="Ng V."/>
            <person name="Ahrendt S."/>
            <person name="Min B."/>
            <person name="Choi I.G."/>
            <person name="Park H."/>
            <person name="Plett J.M."/>
            <person name="Magnuson J."/>
            <person name="Spatafora J.W."/>
            <person name="Nagy L.G."/>
            <person name="Henrissat B."/>
            <person name="Grigoriev I.V."/>
            <person name="Yang Z.L."/>
            <person name="Xu J."/>
            <person name="Martin F.M."/>
        </authorList>
    </citation>
    <scope>NUCLEOTIDE SEQUENCE</scope>
    <source>
        <strain evidence="1">KUC20120723A-06</strain>
    </source>
</reference>
<dbReference type="EMBL" id="MU266333">
    <property type="protein sequence ID" value="KAH7930245.1"/>
    <property type="molecule type" value="Genomic_DNA"/>
</dbReference>
<protein>
    <submittedName>
        <fullName evidence="1">Uncharacterized protein</fullName>
    </submittedName>
</protein>
<evidence type="ECO:0000313" key="1">
    <source>
        <dbReference type="EMBL" id="KAH7930245.1"/>
    </source>
</evidence>
<sequence length="71" mass="8273">MLQTREHIIRECPQYEAHRQVLRGVSREIIMSEVMGTEKGIEALAEFIKESGAFKKRQERRQGDVDADEEI</sequence>
<name>A0ACB8BYK3_9AGAM</name>
<evidence type="ECO:0000313" key="2">
    <source>
        <dbReference type="Proteomes" id="UP000790709"/>
    </source>
</evidence>
<comment type="caution">
    <text evidence="1">The sequence shown here is derived from an EMBL/GenBank/DDBJ whole genome shotgun (WGS) entry which is preliminary data.</text>
</comment>
<keyword evidence="2" id="KW-1185">Reference proteome</keyword>
<accession>A0ACB8BYK3</accession>
<organism evidence="1 2">
    <name type="scientific">Leucogyrophana mollusca</name>
    <dbReference type="NCBI Taxonomy" id="85980"/>
    <lineage>
        <taxon>Eukaryota</taxon>
        <taxon>Fungi</taxon>
        <taxon>Dikarya</taxon>
        <taxon>Basidiomycota</taxon>
        <taxon>Agaricomycotina</taxon>
        <taxon>Agaricomycetes</taxon>
        <taxon>Agaricomycetidae</taxon>
        <taxon>Boletales</taxon>
        <taxon>Boletales incertae sedis</taxon>
        <taxon>Leucogyrophana</taxon>
    </lineage>
</organism>
<proteinExistence type="predicted"/>
<dbReference type="Proteomes" id="UP000790709">
    <property type="component" value="Unassembled WGS sequence"/>
</dbReference>